<evidence type="ECO:0000313" key="2">
    <source>
        <dbReference type="EMBL" id="KAJ7030303.1"/>
    </source>
</evidence>
<evidence type="ECO:0000313" key="3">
    <source>
        <dbReference type="Proteomes" id="UP001218188"/>
    </source>
</evidence>
<feature type="region of interest" description="Disordered" evidence="1">
    <location>
        <begin position="306"/>
        <end position="402"/>
    </location>
</feature>
<organism evidence="2 3">
    <name type="scientific">Mycena alexandri</name>
    <dbReference type="NCBI Taxonomy" id="1745969"/>
    <lineage>
        <taxon>Eukaryota</taxon>
        <taxon>Fungi</taxon>
        <taxon>Dikarya</taxon>
        <taxon>Basidiomycota</taxon>
        <taxon>Agaricomycotina</taxon>
        <taxon>Agaricomycetes</taxon>
        <taxon>Agaricomycetidae</taxon>
        <taxon>Agaricales</taxon>
        <taxon>Marasmiineae</taxon>
        <taxon>Mycenaceae</taxon>
        <taxon>Mycena</taxon>
    </lineage>
</organism>
<reference evidence="2" key="1">
    <citation type="submission" date="2023-03" db="EMBL/GenBank/DDBJ databases">
        <title>Massive genome expansion in bonnet fungi (Mycena s.s.) driven by repeated elements and novel gene families across ecological guilds.</title>
        <authorList>
            <consortium name="Lawrence Berkeley National Laboratory"/>
            <person name="Harder C.B."/>
            <person name="Miyauchi S."/>
            <person name="Viragh M."/>
            <person name="Kuo A."/>
            <person name="Thoen E."/>
            <person name="Andreopoulos B."/>
            <person name="Lu D."/>
            <person name="Skrede I."/>
            <person name="Drula E."/>
            <person name="Henrissat B."/>
            <person name="Morin E."/>
            <person name="Kohler A."/>
            <person name="Barry K."/>
            <person name="LaButti K."/>
            <person name="Morin E."/>
            <person name="Salamov A."/>
            <person name="Lipzen A."/>
            <person name="Mereny Z."/>
            <person name="Hegedus B."/>
            <person name="Baldrian P."/>
            <person name="Stursova M."/>
            <person name="Weitz H."/>
            <person name="Taylor A."/>
            <person name="Grigoriev I.V."/>
            <person name="Nagy L.G."/>
            <person name="Martin F."/>
            <person name="Kauserud H."/>
        </authorList>
    </citation>
    <scope>NUCLEOTIDE SEQUENCE</scope>
    <source>
        <strain evidence="2">CBHHK200</strain>
    </source>
</reference>
<proteinExistence type="predicted"/>
<evidence type="ECO:0000256" key="1">
    <source>
        <dbReference type="SAM" id="MobiDB-lite"/>
    </source>
</evidence>
<feature type="compositionally biased region" description="Basic and acidic residues" evidence="1">
    <location>
        <begin position="39"/>
        <end position="57"/>
    </location>
</feature>
<dbReference type="EMBL" id="JARJCM010000092">
    <property type="protein sequence ID" value="KAJ7030303.1"/>
    <property type="molecule type" value="Genomic_DNA"/>
</dbReference>
<name>A0AAD6SPR2_9AGAR</name>
<comment type="caution">
    <text evidence="2">The sequence shown here is derived from an EMBL/GenBank/DDBJ whole genome shotgun (WGS) entry which is preliminary data.</text>
</comment>
<dbReference type="AlphaFoldDB" id="A0AAD6SPR2"/>
<dbReference type="Proteomes" id="UP001218188">
    <property type="component" value="Unassembled WGS sequence"/>
</dbReference>
<accession>A0AAD6SPR2</accession>
<gene>
    <name evidence="2" type="ORF">C8F04DRAFT_1186931</name>
</gene>
<keyword evidence="3" id="KW-1185">Reference proteome</keyword>
<feature type="region of interest" description="Disordered" evidence="1">
    <location>
        <begin position="1"/>
        <end position="66"/>
    </location>
</feature>
<sequence length="552" mass="60249">MSLTEEESAQMRRAASSRYNSRNREVRNQKTKARMARLRAAEKTLPKEEQAARKEARVASARRYREKNRARLAEEAAWYRGRAEMERKDAKKRAELKKRKVDGRVSRRRTGRFPWGKGSRIFRPSLISLFNEAAQPLCRFGRGKFIHLSAKSKSALHYGGLYSPSMSSTNESYYPPAPISPDVEPPSEFRPCAIPDHVGTNFTDHIDFTRLGNKKYWILFWPKTPAGMYSLKADVLAAAMQAGTAAASPAVLQSYKGWREVWAAWAQHCWVRHTRCAHHPQACCDGDCPSHPPPANPEVVKVAKRRVKREVDDDDNEPTPRVKSEAPSASAPAKRKAARSPPTSDDDAGSYKAPLYDPDTPPARHPSSRLRGETQSPDDDTVSASAAGAAAPEGGRRAQPVRRIEDLRAAYAGGSGGAASIGASSAARSSSASAVPSSATPSSASSLSASTATAAADVGGTAAWMRGLDGEALRVVLRDDPFFVSVRGIIWHSRREAFDAVGEGPVQVVVGWDAATELAVELARKYSEVRRPGVSQTKKTCLCRPFSLRGPF</sequence>
<protein>
    <submittedName>
        <fullName evidence="2">Uncharacterized protein</fullName>
    </submittedName>
</protein>
<feature type="compositionally biased region" description="Low complexity" evidence="1">
    <location>
        <begin position="383"/>
        <end position="393"/>
    </location>
</feature>